<dbReference type="PANTHER" id="PTHR45138:SF9">
    <property type="entry name" value="DIGUANYLATE CYCLASE DGCM-RELATED"/>
    <property type="match status" value="1"/>
</dbReference>
<proteinExistence type="predicted"/>
<dbReference type="InterPro" id="IPR000160">
    <property type="entry name" value="GGDEF_dom"/>
</dbReference>
<dbReference type="Gene3D" id="3.30.70.270">
    <property type="match status" value="1"/>
</dbReference>
<feature type="domain" description="GGDEF" evidence="2">
    <location>
        <begin position="284"/>
        <end position="407"/>
    </location>
</feature>
<keyword evidence="4" id="KW-1185">Reference proteome</keyword>
<keyword evidence="1" id="KW-0472">Membrane</keyword>
<comment type="caution">
    <text evidence="3">The sequence shown here is derived from an EMBL/GenBank/DDBJ whole genome shotgun (WGS) entry which is preliminary data.</text>
</comment>
<evidence type="ECO:0000313" key="4">
    <source>
        <dbReference type="Proteomes" id="UP001242811"/>
    </source>
</evidence>
<dbReference type="InterPro" id="IPR050469">
    <property type="entry name" value="Diguanylate_Cyclase"/>
</dbReference>
<keyword evidence="1" id="KW-1133">Transmembrane helix</keyword>
<dbReference type="NCBIfam" id="TIGR00254">
    <property type="entry name" value="GGDEF"/>
    <property type="match status" value="1"/>
</dbReference>
<gene>
    <name evidence="3" type="ORF">QOZ95_002891</name>
</gene>
<dbReference type="EMBL" id="JAUSWA010000015">
    <property type="protein sequence ID" value="MDQ0494725.1"/>
    <property type="molecule type" value="Genomic_DNA"/>
</dbReference>
<protein>
    <submittedName>
        <fullName evidence="3">Diguanylate cyclase (GGDEF)-like protein</fullName>
    </submittedName>
</protein>
<evidence type="ECO:0000256" key="1">
    <source>
        <dbReference type="SAM" id="Phobius"/>
    </source>
</evidence>
<feature type="transmembrane region" description="Helical" evidence="1">
    <location>
        <begin position="73"/>
        <end position="93"/>
    </location>
</feature>
<sequence length="419" mass="47419">MELILSIVSERYRPFNRLLSRQMESVTLTLLFLMGTWGFPSLAGAVTAACGLYIILMMALMCVIIYSRQRKKAYILFSIAAIFIMTYEAMNLYSASGGKVQTHGIVWKNTLEALAFVLINGAVFQLYRKLKRTETWTLLLLGALLLLPILAWAAGLLPAWISIAKLVEFTLFYRVLVLILSMAFIPPRIGQPKKFTVGLLLYLLWLGCLWLGSDIPVEEGTTSTALWISFLPLLYYTTLFIILFERIAELLQRIYRSSITDGLTGLYNRKYFSGRLRRYIEQGIRVSVIFCDIDNFKKLNDTQGHARADEVLKQVAQIMEDELDEIGLTGRYGGEELVAMVVDRRAKVEHVAERIRERVAEESIVTISVGHSTVKKEINPDELVKQADQAMYISKTTGKNKVTAYKAAEVKKSRTAQAQ</sequence>
<dbReference type="Pfam" id="PF00990">
    <property type="entry name" value="GGDEF"/>
    <property type="match status" value="1"/>
</dbReference>
<dbReference type="InterPro" id="IPR043128">
    <property type="entry name" value="Rev_trsase/Diguanyl_cyclase"/>
</dbReference>
<feature type="transmembrane region" description="Helical" evidence="1">
    <location>
        <begin position="166"/>
        <end position="185"/>
    </location>
</feature>
<evidence type="ECO:0000313" key="3">
    <source>
        <dbReference type="EMBL" id="MDQ0494725.1"/>
    </source>
</evidence>
<reference evidence="3 4" key="1">
    <citation type="submission" date="2023-07" db="EMBL/GenBank/DDBJ databases">
        <title>Genomic Encyclopedia of Type Strains, Phase IV (KMG-IV): sequencing the most valuable type-strain genomes for metagenomic binning, comparative biology and taxonomic classification.</title>
        <authorList>
            <person name="Goeker M."/>
        </authorList>
    </citation>
    <scope>NUCLEOTIDE SEQUENCE [LARGE SCALE GENOMIC DNA]</scope>
    <source>
        <strain evidence="3 4">DSM 14914</strain>
    </source>
</reference>
<dbReference type="SUPFAM" id="SSF55073">
    <property type="entry name" value="Nucleotide cyclase"/>
    <property type="match status" value="1"/>
</dbReference>
<keyword evidence="1" id="KW-0812">Transmembrane</keyword>
<dbReference type="PANTHER" id="PTHR45138">
    <property type="entry name" value="REGULATORY COMPONENTS OF SENSORY TRANSDUCTION SYSTEM"/>
    <property type="match status" value="1"/>
</dbReference>
<name>A0ABU0L1K3_9BACL</name>
<feature type="transmembrane region" description="Helical" evidence="1">
    <location>
        <begin position="225"/>
        <end position="244"/>
    </location>
</feature>
<dbReference type="CDD" id="cd01949">
    <property type="entry name" value="GGDEF"/>
    <property type="match status" value="1"/>
</dbReference>
<accession>A0ABU0L1K3</accession>
<feature type="transmembrane region" description="Helical" evidence="1">
    <location>
        <begin position="197"/>
        <end position="213"/>
    </location>
</feature>
<organism evidence="3 4">
    <name type="scientific">Paenibacillus brasilensis</name>
    <dbReference type="NCBI Taxonomy" id="128574"/>
    <lineage>
        <taxon>Bacteria</taxon>
        <taxon>Bacillati</taxon>
        <taxon>Bacillota</taxon>
        <taxon>Bacilli</taxon>
        <taxon>Bacillales</taxon>
        <taxon>Paenibacillaceae</taxon>
        <taxon>Paenibacillus</taxon>
    </lineage>
</organism>
<dbReference type="PROSITE" id="PS50887">
    <property type="entry name" value="GGDEF"/>
    <property type="match status" value="1"/>
</dbReference>
<dbReference type="Proteomes" id="UP001242811">
    <property type="component" value="Unassembled WGS sequence"/>
</dbReference>
<evidence type="ECO:0000259" key="2">
    <source>
        <dbReference type="PROSITE" id="PS50887"/>
    </source>
</evidence>
<feature type="transmembrane region" description="Helical" evidence="1">
    <location>
        <begin position="138"/>
        <end position="160"/>
    </location>
</feature>
<dbReference type="SMART" id="SM00267">
    <property type="entry name" value="GGDEF"/>
    <property type="match status" value="1"/>
</dbReference>
<dbReference type="InterPro" id="IPR029787">
    <property type="entry name" value="Nucleotide_cyclase"/>
</dbReference>
<feature type="transmembrane region" description="Helical" evidence="1">
    <location>
        <begin position="45"/>
        <end position="66"/>
    </location>
</feature>
<feature type="transmembrane region" description="Helical" evidence="1">
    <location>
        <begin position="105"/>
        <end position="126"/>
    </location>
</feature>